<dbReference type="Gene3D" id="1.10.510.10">
    <property type="entry name" value="Transferase(Phosphotransferase) domain 1"/>
    <property type="match status" value="1"/>
</dbReference>
<keyword evidence="9 12" id="KW-0067">ATP-binding</keyword>
<dbReference type="SUPFAM" id="SSF56112">
    <property type="entry name" value="Protein kinase-like (PK-like)"/>
    <property type="match status" value="1"/>
</dbReference>
<keyword evidence="17" id="KW-1185">Reference proteome</keyword>
<proteinExistence type="predicted"/>
<dbReference type="PROSITE" id="PS00108">
    <property type="entry name" value="PROTEIN_KINASE_ST"/>
    <property type="match status" value="1"/>
</dbReference>
<organism evidence="16 17">
    <name type="scientific">Hibiscus sabdariffa</name>
    <name type="common">roselle</name>
    <dbReference type="NCBI Taxonomy" id="183260"/>
    <lineage>
        <taxon>Eukaryota</taxon>
        <taxon>Viridiplantae</taxon>
        <taxon>Streptophyta</taxon>
        <taxon>Embryophyta</taxon>
        <taxon>Tracheophyta</taxon>
        <taxon>Spermatophyta</taxon>
        <taxon>Magnoliopsida</taxon>
        <taxon>eudicotyledons</taxon>
        <taxon>Gunneridae</taxon>
        <taxon>Pentapetalae</taxon>
        <taxon>rosids</taxon>
        <taxon>malvids</taxon>
        <taxon>Malvales</taxon>
        <taxon>Malvaceae</taxon>
        <taxon>Malvoideae</taxon>
        <taxon>Hibiscus</taxon>
    </lineage>
</organism>
<dbReference type="Pfam" id="PF12819">
    <property type="entry name" value="Malectin_like"/>
    <property type="match status" value="1"/>
</dbReference>
<dbReference type="PANTHER" id="PTHR45631:SF202">
    <property type="entry name" value="SENESCENCE-INDUCED RECEPTOR-LIKE SERINE_THREONINE-PROTEIN KINASE"/>
    <property type="match status" value="1"/>
</dbReference>
<evidence type="ECO:0000256" key="5">
    <source>
        <dbReference type="ARBA" id="ARBA00022729"/>
    </source>
</evidence>
<dbReference type="PROSITE" id="PS00107">
    <property type="entry name" value="PROTEIN_KINASE_ATP"/>
    <property type="match status" value="1"/>
</dbReference>
<dbReference type="InterPro" id="IPR000719">
    <property type="entry name" value="Prot_kinase_dom"/>
</dbReference>
<dbReference type="PROSITE" id="PS50011">
    <property type="entry name" value="PROTEIN_KINASE_DOM"/>
    <property type="match status" value="1"/>
</dbReference>
<evidence type="ECO:0000313" key="17">
    <source>
        <dbReference type="Proteomes" id="UP001396334"/>
    </source>
</evidence>
<keyword evidence="11 13" id="KW-0472">Membrane</keyword>
<dbReference type="InterPro" id="IPR032675">
    <property type="entry name" value="LRR_dom_sf"/>
</dbReference>
<evidence type="ECO:0000256" key="14">
    <source>
        <dbReference type="SAM" id="SignalP"/>
    </source>
</evidence>
<feature type="binding site" evidence="12">
    <location>
        <position position="576"/>
    </location>
    <ligand>
        <name>ATP</name>
        <dbReference type="ChEBI" id="CHEBI:30616"/>
    </ligand>
</feature>
<evidence type="ECO:0000256" key="8">
    <source>
        <dbReference type="ARBA" id="ARBA00022777"/>
    </source>
</evidence>
<evidence type="ECO:0000256" key="3">
    <source>
        <dbReference type="ARBA" id="ARBA00022679"/>
    </source>
</evidence>
<comment type="caution">
    <text evidence="16">The sequence shown here is derived from an EMBL/GenBank/DDBJ whole genome shotgun (WGS) entry which is preliminary data.</text>
</comment>
<dbReference type="InterPro" id="IPR001611">
    <property type="entry name" value="Leu-rich_rpt"/>
</dbReference>
<dbReference type="SMART" id="SM00220">
    <property type="entry name" value="S_TKc"/>
    <property type="match status" value="1"/>
</dbReference>
<name>A0ABR2PMX0_9ROSI</name>
<feature type="signal peptide" evidence="14">
    <location>
        <begin position="1"/>
        <end position="27"/>
    </location>
</feature>
<feature type="domain" description="Protein kinase" evidence="15">
    <location>
        <begin position="549"/>
        <end position="818"/>
    </location>
</feature>
<feature type="transmembrane region" description="Helical" evidence="13">
    <location>
        <begin position="493"/>
        <end position="515"/>
    </location>
</feature>
<evidence type="ECO:0000256" key="4">
    <source>
        <dbReference type="ARBA" id="ARBA00022692"/>
    </source>
</evidence>
<evidence type="ECO:0000256" key="13">
    <source>
        <dbReference type="SAM" id="Phobius"/>
    </source>
</evidence>
<dbReference type="PRINTS" id="PR00019">
    <property type="entry name" value="LEURICHRPT"/>
</dbReference>
<dbReference type="PANTHER" id="PTHR45631">
    <property type="entry name" value="OS07G0107800 PROTEIN-RELATED"/>
    <property type="match status" value="1"/>
</dbReference>
<evidence type="ECO:0000256" key="2">
    <source>
        <dbReference type="ARBA" id="ARBA00022614"/>
    </source>
</evidence>
<sequence>MALNLSKHLFLPVAVLCCFRLFDLTHAQPGFISLDCGLPNGESYNDSLTGIFYTSDASFVETGESMPVSPKYDTTSLQKQLYYVRSFPGPQGTRNCYGVNVTGGSRYLIRASFMYGNYDGQSKVPQFELHLEANLWDTVQLQDESTTVTKEIMHVPSFDYLYVCLVNTGLGTPFISALELRLLYNGTYETDSRSQSLSLLVRYDTGSTTNETFRYPDDAYDRIWEPFNYPSWGTIHNSDPSAFQTTNVFFPPEIVMTTAATPRNTSEPLYFPLNSANPVFEFYAYMHFAELQHLTANQFREFVIYLNDDIWYYDAPLNYSEISTIYSVTSLESGMNLFSIDKTPNSTLPPILNAIEVYTVKNFTQSQTNKRDVEAIMEIKSLYGTRSNWQGDPCAPRDYSWDGISCSYHGYDPPAIISLDLSYNSLTGSIPDFLSQLPSLKSLNLSGNNLTGTIPADLLSKFDRKLLLLRYDGNPYLCSLNSCTKKTKKKKKFTVPVVVALVSFIIVAALAVFWIRSLKQENETTRLTFTKLKSKTPQFTYSDVLKITNNFERILGRGGFGTVYYGRFGDTQVAVKMLSSSSAQGYKQFQTEVELLLMVHHRNLTALVGHCNQENNMGLIYEYMANGNLREYLSGNRKDALSWEGRLRIAMESGQGLEYLHNGCKPPIVHRDVKTANILLNEKLQAKLADFGLSRYFPSESGTHVSTVVAGTPGYLDPEKEFESQDNMFDLNVRLFGSHAGQPPIMRTEDESGLHIRQWANSKLVEGDIQNIVDNRLQGDFDINSAWKALEIAMACLSPTPSRRPPMNQVVMGLEECLWTEVARKAENHENLPMEIEMTDVNLDYELSSPVAR</sequence>
<dbReference type="EMBL" id="JBBPBN010000056">
    <property type="protein sequence ID" value="KAK8989769.1"/>
    <property type="molecule type" value="Genomic_DNA"/>
</dbReference>
<evidence type="ECO:0000256" key="7">
    <source>
        <dbReference type="ARBA" id="ARBA00022741"/>
    </source>
</evidence>
<dbReference type="InterPro" id="IPR024788">
    <property type="entry name" value="Malectin-like_Carb-bd_dom"/>
</dbReference>
<keyword evidence="7 12" id="KW-0547">Nucleotide-binding</keyword>
<dbReference type="InterPro" id="IPR008271">
    <property type="entry name" value="Ser/Thr_kinase_AS"/>
</dbReference>
<evidence type="ECO:0000256" key="6">
    <source>
        <dbReference type="ARBA" id="ARBA00022737"/>
    </source>
</evidence>
<comment type="subcellular location">
    <subcellularLocation>
        <location evidence="1">Membrane</location>
        <topology evidence="1">Single-pass membrane protein</topology>
    </subcellularLocation>
</comment>
<evidence type="ECO:0000313" key="16">
    <source>
        <dbReference type="EMBL" id="KAK8989769.1"/>
    </source>
</evidence>
<evidence type="ECO:0000256" key="11">
    <source>
        <dbReference type="ARBA" id="ARBA00023136"/>
    </source>
</evidence>
<dbReference type="InterPro" id="IPR011009">
    <property type="entry name" value="Kinase-like_dom_sf"/>
</dbReference>
<evidence type="ECO:0000256" key="1">
    <source>
        <dbReference type="ARBA" id="ARBA00004167"/>
    </source>
</evidence>
<dbReference type="InterPro" id="IPR017441">
    <property type="entry name" value="Protein_kinase_ATP_BS"/>
</dbReference>
<dbReference type="Pfam" id="PF00069">
    <property type="entry name" value="Pkinase"/>
    <property type="match status" value="1"/>
</dbReference>
<evidence type="ECO:0000256" key="10">
    <source>
        <dbReference type="ARBA" id="ARBA00022989"/>
    </source>
</evidence>
<keyword evidence="5 14" id="KW-0732">Signal</keyword>
<reference evidence="16 17" key="1">
    <citation type="journal article" date="2024" name="G3 (Bethesda)">
        <title>Genome assembly of Hibiscus sabdariffa L. provides insights into metabolisms of medicinal natural products.</title>
        <authorList>
            <person name="Kim T."/>
        </authorList>
    </citation>
    <scope>NUCLEOTIDE SEQUENCE [LARGE SCALE GENOMIC DNA]</scope>
    <source>
        <strain evidence="16">TK-2024</strain>
        <tissue evidence="16">Old leaves</tissue>
    </source>
</reference>
<keyword evidence="10 13" id="KW-1133">Transmembrane helix</keyword>
<keyword evidence="8" id="KW-0418">Kinase</keyword>
<evidence type="ECO:0000256" key="9">
    <source>
        <dbReference type="ARBA" id="ARBA00022840"/>
    </source>
</evidence>
<protein>
    <recommendedName>
        <fullName evidence="15">Protein kinase domain-containing protein</fullName>
    </recommendedName>
</protein>
<keyword evidence="2" id="KW-0433">Leucine-rich repeat</keyword>
<keyword evidence="3" id="KW-0808">Transferase</keyword>
<feature type="chain" id="PRO_5047404854" description="Protein kinase domain-containing protein" evidence="14">
    <location>
        <begin position="28"/>
        <end position="853"/>
    </location>
</feature>
<gene>
    <name evidence="16" type="ORF">V6N11_064185</name>
</gene>
<evidence type="ECO:0000256" key="12">
    <source>
        <dbReference type="PROSITE-ProRule" id="PRU10141"/>
    </source>
</evidence>
<dbReference type="Proteomes" id="UP001396334">
    <property type="component" value="Unassembled WGS sequence"/>
</dbReference>
<dbReference type="SUPFAM" id="SSF52058">
    <property type="entry name" value="L domain-like"/>
    <property type="match status" value="1"/>
</dbReference>
<keyword evidence="4 13" id="KW-0812">Transmembrane</keyword>
<dbReference type="Gene3D" id="3.80.10.10">
    <property type="entry name" value="Ribonuclease Inhibitor"/>
    <property type="match status" value="1"/>
</dbReference>
<dbReference type="Gene3D" id="3.30.200.20">
    <property type="entry name" value="Phosphorylase Kinase, domain 1"/>
    <property type="match status" value="1"/>
</dbReference>
<evidence type="ECO:0000259" key="15">
    <source>
        <dbReference type="PROSITE" id="PS50011"/>
    </source>
</evidence>
<accession>A0ABR2PMX0</accession>
<dbReference type="Pfam" id="PF13855">
    <property type="entry name" value="LRR_8"/>
    <property type="match status" value="1"/>
</dbReference>
<keyword evidence="6" id="KW-0677">Repeat</keyword>